<dbReference type="PANTHER" id="PTHR31973:SF187">
    <property type="entry name" value="MUTATOR TRANSPOSASE MUDRA PROTEIN"/>
    <property type="match status" value="1"/>
</dbReference>
<evidence type="ECO:0000259" key="2">
    <source>
        <dbReference type="Pfam" id="PF03108"/>
    </source>
</evidence>
<evidence type="ECO:0000256" key="1">
    <source>
        <dbReference type="SAM" id="MobiDB-lite"/>
    </source>
</evidence>
<name>A0A6I9TBT2_SESIN</name>
<dbReference type="AlphaFoldDB" id="A0A6I9TBT2"/>
<dbReference type="PANTHER" id="PTHR31973">
    <property type="entry name" value="POLYPROTEIN, PUTATIVE-RELATED"/>
    <property type="match status" value="1"/>
</dbReference>
<dbReference type="GeneID" id="105165089"/>
<accession>A0A6I9TBT2</accession>
<feature type="domain" description="Transposase MuDR plant" evidence="2">
    <location>
        <begin position="204"/>
        <end position="266"/>
    </location>
</feature>
<dbReference type="InParanoid" id="A0A6I9TBT2"/>
<dbReference type="Pfam" id="PF03108">
    <property type="entry name" value="DBD_Tnp_Mut"/>
    <property type="match status" value="1"/>
</dbReference>
<dbReference type="KEGG" id="sind:105165089"/>
<sequence>MGYLGHFCINPDSSSATVTYYYGGKFSPRLVGDKRYYKKVKTGFQLLTTDSQCLELGREYRHARDVPIYVEMFGDLVLMGADVNEDSERVRREEVVHVDEERGRRDDVNDVDEDEDLFDFDYDLSTEIDDDGILFDDYVDDKTTSDLPIDDGNNSEGLSGSSDDGEPDIMGDEIDLIENKISDDEQIESNYPIFNPVENFDPTFTLGMMFSTKGDLRKTIQSHAINTRRHIICTKSDPNRYYAKCGGDCDWKLHARKVKDECTFQIRDYNPKHKCAKTFNLKNVKSSWLCDKYLDKFKSGPKRAVKGFRVDAINEIRCHISKHQAYRAKRKALKKFEGGPEYQYTRLWDYADEIRRTNPGSTVIGHI</sequence>
<feature type="compositionally biased region" description="Low complexity" evidence="1">
    <location>
        <begin position="150"/>
        <end position="162"/>
    </location>
</feature>
<evidence type="ECO:0000313" key="3">
    <source>
        <dbReference type="Proteomes" id="UP000504604"/>
    </source>
</evidence>
<proteinExistence type="predicted"/>
<feature type="region of interest" description="Disordered" evidence="1">
    <location>
        <begin position="145"/>
        <end position="167"/>
    </location>
</feature>
<dbReference type="InterPro" id="IPR004332">
    <property type="entry name" value="Transposase_MuDR"/>
</dbReference>
<keyword evidence="3" id="KW-1185">Reference proteome</keyword>
<gene>
    <name evidence="4" type="primary">LOC105165089</name>
</gene>
<dbReference type="Proteomes" id="UP000504604">
    <property type="component" value="Linkage group LG6"/>
</dbReference>
<reference evidence="4" key="1">
    <citation type="submission" date="2025-08" db="UniProtKB">
        <authorList>
            <consortium name="RefSeq"/>
        </authorList>
    </citation>
    <scope>IDENTIFICATION</scope>
</reference>
<protein>
    <submittedName>
        <fullName evidence="4">Uncharacterized protein LOC105165089</fullName>
    </submittedName>
</protein>
<dbReference type="RefSeq" id="XP_011082265.1">
    <property type="nucleotide sequence ID" value="XM_011083963.1"/>
</dbReference>
<organism evidence="3 4">
    <name type="scientific">Sesamum indicum</name>
    <name type="common">Oriental sesame</name>
    <name type="synonym">Sesamum orientale</name>
    <dbReference type="NCBI Taxonomy" id="4182"/>
    <lineage>
        <taxon>Eukaryota</taxon>
        <taxon>Viridiplantae</taxon>
        <taxon>Streptophyta</taxon>
        <taxon>Embryophyta</taxon>
        <taxon>Tracheophyta</taxon>
        <taxon>Spermatophyta</taxon>
        <taxon>Magnoliopsida</taxon>
        <taxon>eudicotyledons</taxon>
        <taxon>Gunneridae</taxon>
        <taxon>Pentapetalae</taxon>
        <taxon>asterids</taxon>
        <taxon>lamiids</taxon>
        <taxon>Lamiales</taxon>
        <taxon>Pedaliaceae</taxon>
        <taxon>Sesamum</taxon>
    </lineage>
</organism>
<evidence type="ECO:0000313" key="4">
    <source>
        <dbReference type="RefSeq" id="XP_011082265.1"/>
    </source>
</evidence>
<dbReference type="OrthoDB" id="1918246at2759"/>